<organism evidence="2 3">
    <name type="scientific">Acidovorax lacteus</name>
    <dbReference type="NCBI Taxonomy" id="1924988"/>
    <lineage>
        <taxon>Bacteria</taxon>
        <taxon>Pseudomonadati</taxon>
        <taxon>Pseudomonadota</taxon>
        <taxon>Betaproteobacteria</taxon>
        <taxon>Burkholderiales</taxon>
        <taxon>Comamonadaceae</taxon>
        <taxon>Acidovorax</taxon>
    </lineage>
</organism>
<keyword evidence="1" id="KW-0812">Transmembrane</keyword>
<keyword evidence="3" id="KW-1185">Reference proteome</keyword>
<sequence>MSTDPSSLRGAATGQPLSVVLLQLAQDRSRSRVSVADLLALLGDRAIGALMFIFAAPNILPVPPGVSAILGAPLIFLSAQWMLGMRPWLPKLVRERSLSREDFAALTWRVVPWLGKAERLLRPRYGFLAKPPMENLVGAVCLLLALVLVLPIPLGNTLPALSISLLALGVLERDGLWIVGGLIASTIAAAVVSGVVFALVKAALFMLASVWP</sequence>
<reference evidence="3" key="1">
    <citation type="journal article" date="2019" name="Int. J. Syst. Evol. Microbiol.">
        <title>The Global Catalogue of Microorganisms (GCM) 10K type strain sequencing project: providing services to taxonomists for standard genome sequencing and annotation.</title>
        <authorList>
            <consortium name="The Broad Institute Genomics Platform"/>
            <consortium name="The Broad Institute Genome Sequencing Center for Infectious Disease"/>
            <person name="Wu L."/>
            <person name="Ma J."/>
        </authorList>
    </citation>
    <scope>NUCLEOTIDE SEQUENCE [LARGE SCALE GENOMIC DNA]</scope>
    <source>
        <strain evidence="3">JCM 31890</strain>
    </source>
</reference>
<dbReference type="Pfam" id="PF06055">
    <property type="entry name" value="ExoD"/>
    <property type="match status" value="1"/>
</dbReference>
<feature type="transmembrane region" description="Helical" evidence="1">
    <location>
        <begin position="38"/>
        <end position="60"/>
    </location>
</feature>
<gene>
    <name evidence="2" type="ORF">GCM10023090_03940</name>
</gene>
<keyword evidence="1" id="KW-1133">Transmembrane helix</keyword>
<protein>
    <submittedName>
        <fullName evidence="2">Exopolysaccharide biosynthesis protein</fullName>
    </submittedName>
</protein>
<evidence type="ECO:0000313" key="3">
    <source>
        <dbReference type="Proteomes" id="UP001501788"/>
    </source>
</evidence>
<dbReference type="PIRSF" id="PIRSF033239">
    <property type="entry name" value="ExoD"/>
    <property type="match status" value="1"/>
</dbReference>
<dbReference type="EMBL" id="BAABEX010000003">
    <property type="protein sequence ID" value="GAA4418685.1"/>
    <property type="molecule type" value="Genomic_DNA"/>
</dbReference>
<evidence type="ECO:0000313" key="2">
    <source>
        <dbReference type="EMBL" id="GAA4418685.1"/>
    </source>
</evidence>
<dbReference type="RefSeq" id="WP_345060705.1">
    <property type="nucleotide sequence ID" value="NZ_BAABEX010000003.1"/>
</dbReference>
<name>A0ABP8KZK5_9BURK</name>
<dbReference type="PANTHER" id="PTHR41795">
    <property type="entry name" value="EXOPOLYSACCHARIDE SYNTHESIS PROTEIN"/>
    <property type="match status" value="1"/>
</dbReference>
<dbReference type="PANTHER" id="PTHR41795:SF1">
    <property type="entry name" value="EXOPOLYSACCHARIDE SYNTHESIS PROTEIN"/>
    <property type="match status" value="1"/>
</dbReference>
<dbReference type="Proteomes" id="UP001501788">
    <property type="component" value="Unassembled WGS sequence"/>
</dbReference>
<evidence type="ECO:0000256" key="1">
    <source>
        <dbReference type="SAM" id="Phobius"/>
    </source>
</evidence>
<dbReference type="InterPro" id="IPR010331">
    <property type="entry name" value="ExoD"/>
</dbReference>
<keyword evidence="1" id="KW-0472">Membrane</keyword>
<accession>A0ABP8KZK5</accession>
<feature type="transmembrane region" description="Helical" evidence="1">
    <location>
        <begin position="136"/>
        <end position="155"/>
    </location>
</feature>
<comment type="caution">
    <text evidence="2">The sequence shown here is derived from an EMBL/GenBank/DDBJ whole genome shotgun (WGS) entry which is preliminary data.</text>
</comment>
<feature type="transmembrane region" description="Helical" evidence="1">
    <location>
        <begin position="66"/>
        <end position="84"/>
    </location>
</feature>
<proteinExistence type="predicted"/>
<feature type="transmembrane region" description="Helical" evidence="1">
    <location>
        <begin position="175"/>
        <end position="200"/>
    </location>
</feature>